<dbReference type="EMBL" id="ML996089">
    <property type="protein sequence ID" value="KAF2150630.1"/>
    <property type="molecule type" value="Genomic_DNA"/>
</dbReference>
<feature type="domain" description="MHD1" evidence="3">
    <location>
        <begin position="703"/>
        <end position="826"/>
    </location>
</feature>
<keyword evidence="6" id="KW-1185">Reference proteome</keyword>
<dbReference type="CDD" id="cd04043">
    <property type="entry name" value="C2_Munc13_fungal"/>
    <property type="match status" value="1"/>
</dbReference>
<dbReference type="PROSITE" id="PS51259">
    <property type="entry name" value="MHD2"/>
    <property type="match status" value="1"/>
</dbReference>
<dbReference type="InterPro" id="IPR052811">
    <property type="entry name" value="Glucose_resp_signaling"/>
</dbReference>
<dbReference type="PROSITE" id="PS51258">
    <property type="entry name" value="MHD1"/>
    <property type="match status" value="1"/>
</dbReference>
<dbReference type="SMART" id="SM00239">
    <property type="entry name" value="C2"/>
    <property type="match status" value="1"/>
</dbReference>
<dbReference type="PANTHER" id="PTHR47263">
    <property type="entry name" value="ADENYLATE CYCLASE ACTIVATION PROTEIN GIT1"/>
    <property type="match status" value="1"/>
</dbReference>
<reference evidence="5" key="1">
    <citation type="journal article" date="2020" name="Stud. Mycol.">
        <title>101 Dothideomycetes genomes: a test case for predicting lifestyles and emergence of pathogens.</title>
        <authorList>
            <person name="Haridas S."/>
            <person name="Albert R."/>
            <person name="Binder M."/>
            <person name="Bloem J."/>
            <person name="Labutti K."/>
            <person name="Salamov A."/>
            <person name="Andreopoulos B."/>
            <person name="Baker S."/>
            <person name="Barry K."/>
            <person name="Bills G."/>
            <person name="Bluhm B."/>
            <person name="Cannon C."/>
            <person name="Castanera R."/>
            <person name="Culley D."/>
            <person name="Daum C."/>
            <person name="Ezra D."/>
            <person name="Gonzalez J."/>
            <person name="Henrissat B."/>
            <person name="Kuo A."/>
            <person name="Liang C."/>
            <person name="Lipzen A."/>
            <person name="Lutzoni F."/>
            <person name="Magnuson J."/>
            <person name="Mondo S."/>
            <person name="Nolan M."/>
            <person name="Ohm R."/>
            <person name="Pangilinan J."/>
            <person name="Park H.-J."/>
            <person name="Ramirez L."/>
            <person name="Alfaro M."/>
            <person name="Sun H."/>
            <person name="Tritt A."/>
            <person name="Yoshinaga Y."/>
            <person name="Zwiers L.-H."/>
            <person name="Turgeon B."/>
            <person name="Goodwin S."/>
            <person name="Spatafora J."/>
            <person name="Crous P."/>
            <person name="Grigoriev I."/>
        </authorList>
    </citation>
    <scope>NUCLEOTIDE SEQUENCE</scope>
    <source>
        <strain evidence="5">CBS 260.36</strain>
    </source>
</reference>
<name>A0A9P4ME18_9PEZI</name>
<feature type="domain" description="C2" evidence="2">
    <location>
        <begin position="907"/>
        <end position="1021"/>
    </location>
</feature>
<comment type="caution">
    <text evidence="5">The sequence shown here is derived from an EMBL/GenBank/DDBJ whole genome shotgun (WGS) entry which is preliminary data.</text>
</comment>
<gene>
    <name evidence="5" type="ORF">K461DRAFT_323032</name>
</gene>
<feature type="domain" description="MHD2" evidence="4">
    <location>
        <begin position="1124"/>
        <end position="1240"/>
    </location>
</feature>
<evidence type="ECO:0000259" key="3">
    <source>
        <dbReference type="PROSITE" id="PS51258"/>
    </source>
</evidence>
<evidence type="ECO:0000259" key="2">
    <source>
        <dbReference type="PROSITE" id="PS50004"/>
    </source>
</evidence>
<dbReference type="InterPro" id="IPR010439">
    <property type="entry name" value="MUN_dom"/>
</dbReference>
<dbReference type="Gene3D" id="2.60.40.150">
    <property type="entry name" value="C2 domain"/>
    <property type="match status" value="1"/>
</dbReference>
<dbReference type="SUPFAM" id="SSF49562">
    <property type="entry name" value="C2 domain (Calcium/lipid-binding domain, CaLB)"/>
    <property type="match status" value="1"/>
</dbReference>
<dbReference type="InterPro" id="IPR000008">
    <property type="entry name" value="C2_dom"/>
</dbReference>
<feature type="compositionally biased region" description="Polar residues" evidence="1">
    <location>
        <begin position="1"/>
        <end position="11"/>
    </location>
</feature>
<dbReference type="InterPro" id="IPR014772">
    <property type="entry name" value="Munc13_dom-2"/>
</dbReference>
<dbReference type="InterPro" id="IPR035892">
    <property type="entry name" value="C2_domain_sf"/>
</dbReference>
<proteinExistence type="predicted"/>
<dbReference type="Pfam" id="PF00168">
    <property type="entry name" value="C2"/>
    <property type="match status" value="1"/>
</dbReference>
<dbReference type="Gene3D" id="1.20.58.1100">
    <property type="match status" value="1"/>
</dbReference>
<dbReference type="Gene3D" id="1.10.357.50">
    <property type="match status" value="1"/>
</dbReference>
<evidence type="ECO:0000313" key="5">
    <source>
        <dbReference type="EMBL" id="KAF2150630.1"/>
    </source>
</evidence>
<sequence length="1369" mass="156519">MSVNSTHSPISSRRKHNASLSNRVRREQSYSKRKHLVTDQEAYSFALRAALITHLLQPRARRLQHVAPAPATKPVVQRSSTSINDLVKDFSLIRDSKSTRFPHGFPAELDKRITGVLVGKERMPEYNDPLVKRTFAAFLNEFKNPVFRKSAEKDRRVEDLLLIFFSKATSELQKGKAQDDDHWKLMVDRHVALFVRLISSTLKSNDWSRDRPELATRLQDLESKLLVHSQDLAHTTPKNGTSSGTTIEVEVPVSYEVKDMPGALRVANIFGKTYDDVQADIDANKAVWTPEAALKDLKLYQMHLSLNSTRTLNRDDFAHQDVYEVWKKAEVHDLTQMMLAIIQAYPELAKTSSTTTIPAANNKPLPPNPEIDQELRRNSTHLDDVLHVDISNLGLSETSTRDSFTDDDTPFVFIPPEPRAYYAAVLRKALSNDIVDEELQPSTSEDNGAQIKLLSKQSTEVLNEIALRWRVPQFSRLVLFLDVIRDKFQNREISLETLDQAFIFIKEPQIDSKSNNKTGAQSAQENLFDRSRWTSTDTVHNQEILSSIHDMLLRELYDLMQFCYESKPPSVGPVMFILENHIYDDPLFSRAPEDLDGFTNALEQGLQEKAREAYTGMLSKQVPEEADRWEFFHVIQLGKAVVALCDKIQKRYRKNPSVMGVSPLTVLVQQILPSFAADARDLVKRVMELARGRNEEVPVEDGFDLYRELVQIRGVHAQALPDVPFGFRIEDLLAEFVWRWIALTDSKMNQWVEEAVKQDDFKPKSGSEDVDSQRHTSSALDMFRSFNQSIDQIANLEWDDDLQYAKFMTAISKSIGAAVCRYCELLENKFVREMDKPTPEQEAGARQTTQEKWMQMARETLASKEKVEPFQFVPETLVKLNNIEYTTVNLDKLEKEINVDACADIIQKNTPPVPKTRQPTKFVFTIKIIEGEDLKACDMNGLSDPYVVLGDEYQKRLAKTRIISATLNPRWDETVDIITSGPLNIIATIWDWDALGDHDCVGRTTLKLDPSHFNDFLPKEYWLDLDTQGRLLLRVSMEGERDDIQFHFGKTFRQLKRTERDMTRKITDKLLAYIQQCLSRRALRTVLGQGISVSSVRALAGGYFQRAQGRPPSVAQTQQQVDPASALKPLFEYFDENFAIMKQTLTDPSMLMVMTRLWKEVLTTLESLLVPPLSDKPSQQRPLTSQEVDVVYKWLRLLFDFFHVDGDGVPLDVLRSPKYHDLQNLNFFYFESTENLIRTSERMASQTMARQQTRQDSTFNNRLSAPAASLASPFGIGGSISSGRRAKSVMLSRNLGTIKKVKEEKRKEAQAEPSDDMILRILRMRPEAERYLKDRSRQKERLAAHAAAEMIVRQSILAQRNEGLSRGRH</sequence>
<dbReference type="OrthoDB" id="2015333at2759"/>
<evidence type="ECO:0000259" key="4">
    <source>
        <dbReference type="PROSITE" id="PS51259"/>
    </source>
</evidence>
<feature type="region of interest" description="Disordered" evidence="1">
    <location>
        <begin position="1"/>
        <end position="33"/>
    </location>
</feature>
<evidence type="ECO:0000313" key="6">
    <source>
        <dbReference type="Proteomes" id="UP000799439"/>
    </source>
</evidence>
<dbReference type="PROSITE" id="PS50004">
    <property type="entry name" value="C2"/>
    <property type="match status" value="1"/>
</dbReference>
<dbReference type="InterPro" id="IPR014770">
    <property type="entry name" value="Munc13_1"/>
</dbReference>
<dbReference type="Pfam" id="PF06292">
    <property type="entry name" value="MUN"/>
    <property type="match status" value="2"/>
</dbReference>
<protein>
    <submittedName>
        <fullName evidence="5">C2 domain-containing protein</fullName>
    </submittedName>
</protein>
<dbReference type="PANTHER" id="PTHR47263:SF1">
    <property type="entry name" value="C2 DOMAIN PROTEIN (AFU_ORTHOLOGUE AFUA_7G02350)"/>
    <property type="match status" value="1"/>
</dbReference>
<organism evidence="5 6">
    <name type="scientific">Myriangium duriaei CBS 260.36</name>
    <dbReference type="NCBI Taxonomy" id="1168546"/>
    <lineage>
        <taxon>Eukaryota</taxon>
        <taxon>Fungi</taxon>
        <taxon>Dikarya</taxon>
        <taxon>Ascomycota</taxon>
        <taxon>Pezizomycotina</taxon>
        <taxon>Dothideomycetes</taxon>
        <taxon>Dothideomycetidae</taxon>
        <taxon>Myriangiales</taxon>
        <taxon>Myriangiaceae</taxon>
        <taxon>Myriangium</taxon>
    </lineage>
</organism>
<accession>A0A9P4ME18</accession>
<dbReference type="Proteomes" id="UP000799439">
    <property type="component" value="Unassembled WGS sequence"/>
</dbReference>
<evidence type="ECO:0000256" key="1">
    <source>
        <dbReference type="SAM" id="MobiDB-lite"/>
    </source>
</evidence>